<dbReference type="AlphaFoldDB" id="A0A1Y3B0C5"/>
<dbReference type="GO" id="GO:0098609">
    <property type="term" value="P:cell-cell adhesion"/>
    <property type="evidence" value="ECO:0007669"/>
    <property type="project" value="TreeGrafter"/>
</dbReference>
<gene>
    <name evidence="6" type="ORF">BLA29_010305</name>
</gene>
<keyword evidence="4" id="KW-0812">Transmembrane</keyword>
<dbReference type="SMART" id="SM00369">
    <property type="entry name" value="LRR_TYP"/>
    <property type="match status" value="5"/>
</dbReference>
<name>A0A1Y3B0C5_EURMA</name>
<dbReference type="Gene3D" id="3.80.10.10">
    <property type="entry name" value="Ribonuclease Inhibitor"/>
    <property type="match status" value="2"/>
</dbReference>
<evidence type="ECO:0000256" key="4">
    <source>
        <dbReference type="SAM" id="Phobius"/>
    </source>
</evidence>
<proteinExistence type="inferred from homology"/>
<protein>
    <submittedName>
        <fullName evidence="6">LAP1-like protein</fullName>
    </submittedName>
</protein>
<dbReference type="FunFam" id="3.80.10.10:FF:000013">
    <property type="entry name" value="Erbin isoform 7"/>
    <property type="match status" value="1"/>
</dbReference>
<dbReference type="Pfam" id="PF12799">
    <property type="entry name" value="LRR_4"/>
    <property type="match status" value="1"/>
</dbReference>
<dbReference type="InterPro" id="IPR050614">
    <property type="entry name" value="Synaptic_Scaffolding_LAP-MAGUK"/>
</dbReference>
<evidence type="ECO:0000256" key="1">
    <source>
        <dbReference type="ARBA" id="ARBA00007772"/>
    </source>
</evidence>
<dbReference type="GO" id="GO:0016323">
    <property type="term" value="C:basolateral plasma membrane"/>
    <property type="evidence" value="ECO:0007669"/>
    <property type="project" value="TreeGrafter"/>
</dbReference>
<keyword evidence="3" id="KW-0677">Repeat</keyword>
<dbReference type="InterPro" id="IPR032675">
    <property type="entry name" value="LRR_dom_sf"/>
</dbReference>
<keyword evidence="4" id="KW-1133">Transmembrane helix</keyword>
<evidence type="ECO:0000313" key="6">
    <source>
        <dbReference type="EMBL" id="OTF74250.1"/>
    </source>
</evidence>
<reference evidence="6 7" key="1">
    <citation type="submission" date="2017-03" db="EMBL/GenBank/DDBJ databases">
        <title>Genome Survey of Euroglyphus maynei.</title>
        <authorList>
            <person name="Arlian L.G."/>
            <person name="Morgan M.S."/>
            <person name="Rider S.D."/>
        </authorList>
    </citation>
    <scope>NUCLEOTIDE SEQUENCE [LARGE SCALE GENOMIC DNA]</scope>
    <source>
        <strain evidence="6">Arlian Lab</strain>
        <tissue evidence="6">Whole body</tissue>
    </source>
</reference>
<dbReference type="GO" id="GO:0019901">
    <property type="term" value="F:protein kinase binding"/>
    <property type="evidence" value="ECO:0007669"/>
    <property type="project" value="TreeGrafter"/>
</dbReference>
<dbReference type="GO" id="GO:0014069">
    <property type="term" value="C:postsynaptic density"/>
    <property type="evidence" value="ECO:0007669"/>
    <property type="project" value="TreeGrafter"/>
</dbReference>
<dbReference type="InterPro" id="IPR003591">
    <property type="entry name" value="Leu-rich_rpt_typical-subtyp"/>
</dbReference>
<dbReference type="Proteomes" id="UP000194236">
    <property type="component" value="Unassembled WGS sequence"/>
</dbReference>
<dbReference type="SUPFAM" id="SSF52058">
    <property type="entry name" value="L domain-like"/>
    <property type="match status" value="1"/>
</dbReference>
<dbReference type="GO" id="GO:0043113">
    <property type="term" value="P:receptor clustering"/>
    <property type="evidence" value="ECO:0007669"/>
    <property type="project" value="TreeGrafter"/>
</dbReference>
<keyword evidence="4" id="KW-0472">Membrane</keyword>
<comment type="similarity">
    <text evidence="1">Belongs to the LAP (LRR and PDZ) protein family.</text>
</comment>
<sequence length="203" mass="23678">ALFHCEELRQLNLSDNELQSIPAAISSLHKLEELNCSKNHILQLPDSIRQCKLLMIVEASINPLGPRLPDSLTQLINLRELFLNDTFLEFLPANFGKLTRLQIVELRENHLKTLPKSINRLVELRRLDIGQNDFIEFPDVIGSLCNLNELWCDFNKLVTIPDVSLFFIVELHKNKAKQITSIIYIIFIYLYECHLFYFFLTHD</sequence>
<dbReference type="OrthoDB" id="676979at2759"/>
<dbReference type="GO" id="GO:0045197">
    <property type="term" value="P:establishment or maintenance of epithelial cell apical/basal polarity"/>
    <property type="evidence" value="ECO:0007669"/>
    <property type="project" value="TreeGrafter"/>
</dbReference>
<accession>A0A1Y3B0C5</accession>
<evidence type="ECO:0000256" key="3">
    <source>
        <dbReference type="ARBA" id="ARBA00022737"/>
    </source>
</evidence>
<keyword evidence="2" id="KW-0433">Leucine-rich repeat</keyword>
<organism evidence="6 7">
    <name type="scientific">Euroglyphus maynei</name>
    <name type="common">Mayne's house dust mite</name>
    <dbReference type="NCBI Taxonomy" id="6958"/>
    <lineage>
        <taxon>Eukaryota</taxon>
        <taxon>Metazoa</taxon>
        <taxon>Ecdysozoa</taxon>
        <taxon>Arthropoda</taxon>
        <taxon>Chelicerata</taxon>
        <taxon>Arachnida</taxon>
        <taxon>Acari</taxon>
        <taxon>Acariformes</taxon>
        <taxon>Sarcoptiformes</taxon>
        <taxon>Astigmata</taxon>
        <taxon>Psoroptidia</taxon>
        <taxon>Analgoidea</taxon>
        <taxon>Pyroglyphidae</taxon>
        <taxon>Pyroglyphinae</taxon>
        <taxon>Euroglyphus</taxon>
    </lineage>
</organism>
<comment type="caution">
    <text evidence="6">The sequence shown here is derived from an EMBL/GenBank/DDBJ whole genome shotgun (WGS) entry which is preliminary data.</text>
</comment>
<evidence type="ECO:0000259" key="5">
    <source>
        <dbReference type="Pfam" id="PF23598"/>
    </source>
</evidence>
<keyword evidence="7" id="KW-1185">Reference proteome</keyword>
<dbReference type="EMBL" id="MUJZ01047953">
    <property type="protein sequence ID" value="OTF74250.1"/>
    <property type="molecule type" value="Genomic_DNA"/>
</dbReference>
<dbReference type="Pfam" id="PF23598">
    <property type="entry name" value="LRR_14"/>
    <property type="match status" value="1"/>
</dbReference>
<feature type="domain" description="Disease resistance R13L4/SHOC-2-like LRR" evidence="5">
    <location>
        <begin position="71"/>
        <end position="152"/>
    </location>
</feature>
<feature type="transmembrane region" description="Helical" evidence="4">
    <location>
        <begin position="182"/>
        <end position="200"/>
    </location>
</feature>
<dbReference type="GO" id="GO:0005912">
    <property type="term" value="C:adherens junction"/>
    <property type="evidence" value="ECO:0007669"/>
    <property type="project" value="TreeGrafter"/>
</dbReference>
<dbReference type="GO" id="GO:0098968">
    <property type="term" value="P:neurotransmitter receptor transport postsynaptic membrane to endosome"/>
    <property type="evidence" value="ECO:0007669"/>
    <property type="project" value="TreeGrafter"/>
</dbReference>
<dbReference type="GO" id="GO:0098887">
    <property type="term" value="P:neurotransmitter receptor transport, endosome to postsynaptic membrane"/>
    <property type="evidence" value="ECO:0007669"/>
    <property type="project" value="TreeGrafter"/>
</dbReference>
<dbReference type="InterPro" id="IPR055414">
    <property type="entry name" value="LRR_R13L4/SHOC2-like"/>
</dbReference>
<dbReference type="InterPro" id="IPR001611">
    <property type="entry name" value="Leu-rich_rpt"/>
</dbReference>
<dbReference type="GO" id="GO:0045211">
    <property type="term" value="C:postsynaptic membrane"/>
    <property type="evidence" value="ECO:0007669"/>
    <property type="project" value="TreeGrafter"/>
</dbReference>
<dbReference type="InterPro" id="IPR025875">
    <property type="entry name" value="Leu-rich_rpt_4"/>
</dbReference>
<evidence type="ECO:0000313" key="7">
    <source>
        <dbReference type="Proteomes" id="UP000194236"/>
    </source>
</evidence>
<feature type="non-terminal residue" evidence="6">
    <location>
        <position position="1"/>
    </location>
</feature>
<dbReference type="PANTHER" id="PTHR23119:SF50">
    <property type="entry name" value="PDZ DOMAIN-CONTAINING PROTEIN"/>
    <property type="match status" value="1"/>
</dbReference>
<evidence type="ECO:0000256" key="2">
    <source>
        <dbReference type="ARBA" id="ARBA00022614"/>
    </source>
</evidence>
<dbReference type="PROSITE" id="PS51450">
    <property type="entry name" value="LRR"/>
    <property type="match status" value="1"/>
</dbReference>
<dbReference type="PANTHER" id="PTHR23119">
    <property type="entry name" value="DISCS LARGE"/>
    <property type="match status" value="1"/>
</dbReference>